<accession>A0A512BLT7</accession>
<name>A0A512BLT7_9HYPH</name>
<gene>
    <name evidence="1" type="ORF">MAE02_06220</name>
</gene>
<comment type="caution">
    <text evidence="1">The sequence shown here is derived from an EMBL/GenBank/DDBJ whole genome shotgun (WGS) entry which is preliminary data.</text>
</comment>
<protein>
    <submittedName>
        <fullName evidence="1">Uncharacterized protein</fullName>
    </submittedName>
</protein>
<dbReference type="Proteomes" id="UP000321085">
    <property type="component" value="Unassembled WGS sequence"/>
</dbReference>
<dbReference type="EMBL" id="BJYU01000004">
    <property type="protein sequence ID" value="GEO12926.1"/>
    <property type="molecule type" value="Genomic_DNA"/>
</dbReference>
<evidence type="ECO:0000313" key="2">
    <source>
        <dbReference type="Proteomes" id="UP000321085"/>
    </source>
</evidence>
<dbReference type="RefSeq" id="WP_114185167.1">
    <property type="nucleotide sequence ID" value="NZ_BJYU01000004.1"/>
</dbReference>
<sequence length="67" mass="7635">MPKVKGPDGNELTREEMVDALLRRIAAYTVVLKGQLIEEDFKALKTLRPFLKAADRLMAEIGYQDEQ</sequence>
<keyword evidence="2" id="KW-1185">Reference proteome</keyword>
<dbReference type="AlphaFoldDB" id="A0A512BLT7"/>
<proteinExistence type="predicted"/>
<reference evidence="1 2" key="1">
    <citation type="submission" date="2019-07" db="EMBL/GenBank/DDBJ databases">
        <title>Whole genome shotgun sequence of Microvirga aerophila NBRC 106136.</title>
        <authorList>
            <person name="Hosoyama A."/>
            <person name="Uohara A."/>
            <person name="Ohji S."/>
            <person name="Ichikawa N."/>
        </authorList>
    </citation>
    <scope>NUCLEOTIDE SEQUENCE [LARGE SCALE GENOMIC DNA]</scope>
    <source>
        <strain evidence="1 2">NBRC 106136</strain>
    </source>
</reference>
<organism evidence="1 2">
    <name type="scientific">Microvirga aerophila</name>
    <dbReference type="NCBI Taxonomy" id="670291"/>
    <lineage>
        <taxon>Bacteria</taxon>
        <taxon>Pseudomonadati</taxon>
        <taxon>Pseudomonadota</taxon>
        <taxon>Alphaproteobacteria</taxon>
        <taxon>Hyphomicrobiales</taxon>
        <taxon>Methylobacteriaceae</taxon>
        <taxon>Microvirga</taxon>
    </lineage>
</organism>
<evidence type="ECO:0000313" key="1">
    <source>
        <dbReference type="EMBL" id="GEO12926.1"/>
    </source>
</evidence>